<name>A0ABR3Q5C5_9TREE</name>
<proteinExistence type="predicted"/>
<dbReference type="InterPro" id="IPR016024">
    <property type="entry name" value="ARM-type_fold"/>
</dbReference>
<dbReference type="InterPro" id="IPR011009">
    <property type="entry name" value="Kinase-like_dom_sf"/>
</dbReference>
<feature type="compositionally biased region" description="Basic and acidic residues" evidence="1">
    <location>
        <begin position="840"/>
        <end position="857"/>
    </location>
</feature>
<feature type="compositionally biased region" description="Low complexity" evidence="1">
    <location>
        <begin position="792"/>
        <end position="803"/>
    </location>
</feature>
<evidence type="ECO:0000259" key="2">
    <source>
        <dbReference type="PROSITE" id="PS50011"/>
    </source>
</evidence>
<comment type="caution">
    <text evidence="3">The sequence shown here is derived from an EMBL/GenBank/DDBJ whole genome shotgun (WGS) entry which is preliminary data.</text>
</comment>
<dbReference type="Gene3D" id="1.10.510.10">
    <property type="entry name" value="Transferase(Phosphotransferase) domain 1"/>
    <property type="match status" value="1"/>
</dbReference>
<dbReference type="InterPro" id="IPR011989">
    <property type="entry name" value="ARM-like"/>
</dbReference>
<gene>
    <name evidence="3" type="primary">CEX1</name>
    <name evidence="3" type="ORF">Q8F55_003934</name>
</gene>
<evidence type="ECO:0000313" key="3">
    <source>
        <dbReference type="EMBL" id="KAL1409935.1"/>
    </source>
</evidence>
<feature type="compositionally biased region" description="Pro residues" evidence="1">
    <location>
        <begin position="804"/>
        <end position="816"/>
    </location>
</feature>
<dbReference type="Proteomes" id="UP001565368">
    <property type="component" value="Unassembled WGS sequence"/>
</dbReference>
<keyword evidence="4" id="KW-1185">Reference proteome</keyword>
<feature type="region of interest" description="Disordered" evidence="1">
    <location>
        <begin position="666"/>
        <end position="726"/>
    </location>
</feature>
<dbReference type="InterPro" id="IPR051177">
    <property type="entry name" value="CIK-Related_Protein"/>
</dbReference>
<dbReference type="GeneID" id="95984977"/>
<feature type="compositionally biased region" description="Pro residues" evidence="1">
    <location>
        <begin position="780"/>
        <end position="791"/>
    </location>
</feature>
<sequence length="866" mass="93027">MNYLKSITTSVLNSTGVSFPFSIGERIPGLEAGSTIWDIREGVKKDDGTPLTLFIFDSTLGPLQPGNKDRRTLFQLAKNSLKKLRTIRHPDVLKYIDSVETETHIYIATEQVRPLQGVLRDWERGGALASTSAVKNKEGKEAWLGWGIKSISTALAFLNAPPLSQHHAYLLPSTVFITPAMEWRLAGFDLLTGRDDASGVLWGLGGLAPGGVGDYSSPEVQKGGWGVLRDTDPAQEDIYLLAMFIFHLYNPEKPIPKFSGPPTPASAGSLPKSLFPLWKRMLNPNARTRLSTVNFVAEAQSTSFWTGNPLVSLVEGLDGFELRSDGEKQQLLRIIKDSADAGTLSEPFLVHRVLPSLLHSLSLPDAPSALMLPLVLAIGKTVPPSTYPKVVLEPVVKLYASPDRGTRMALLEGLNEYADKLDSRTVNERVWPNLITGFADTVPVIREATIKAVYPLSNKLSDRILNNDLLRLLAKMQQDVEPSIRTNTCILLGRLAPSLNSNTKKKVLVPAFARSLKDSFVHTRVAALMSLMASIDCFDTEDLAARVIPNMTFALVDKEKLVRDQAFKAVSIFLKRVEEGAAKMPETQLSDEARAPAALGSNPPAPAANGNSSYVNSAAGAAAGAAGSLAGWAFSTLSQQISSRDANSSLTAASSNIGELPNFQAARAAAAAETKPSPEPTPSYERPAPSKVSSFGAPKPARSAHGMKLGGASKTHKPNNDLADALAADFEDDEVANAWGNDDLINVNADDDDWTAFEEAPTEVAAAPPPQSYYITPAAKPTPKPAPPKPAAEPVAPKPVKVTPAPPAAAKSPPPTESARSSISEPSKPATPQPNLSSLSKEEKDKEMARRREERKARIAAMKGKK</sequence>
<protein>
    <submittedName>
        <fullName evidence="3">Nuclear aminoacylation-dependent tRNA export pathway component</fullName>
    </submittedName>
</protein>
<organism evidence="3 4">
    <name type="scientific">Vanrija albida</name>
    <dbReference type="NCBI Taxonomy" id="181172"/>
    <lineage>
        <taxon>Eukaryota</taxon>
        <taxon>Fungi</taxon>
        <taxon>Dikarya</taxon>
        <taxon>Basidiomycota</taxon>
        <taxon>Agaricomycotina</taxon>
        <taxon>Tremellomycetes</taxon>
        <taxon>Trichosporonales</taxon>
        <taxon>Trichosporonaceae</taxon>
        <taxon>Vanrija</taxon>
    </lineage>
</organism>
<dbReference type="Gene3D" id="1.25.10.10">
    <property type="entry name" value="Leucine-rich Repeat Variant"/>
    <property type="match status" value="1"/>
</dbReference>
<dbReference type="Gene3D" id="3.30.200.20">
    <property type="entry name" value="Phosphorylase Kinase, domain 1"/>
    <property type="match status" value="1"/>
</dbReference>
<dbReference type="PROSITE" id="PS50011">
    <property type="entry name" value="PROTEIN_KINASE_DOM"/>
    <property type="match status" value="1"/>
</dbReference>
<accession>A0ABR3Q5C5</accession>
<dbReference type="InterPro" id="IPR000719">
    <property type="entry name" value="Prot_kinase_dom"/>
</dbReference>
<evidence type="ECO:0000256" key="1">
    <source>
        <dbReference type="SAM" id="MobiDB-lite"/>
    </source>
</evidence>
<dbReference type="SUPFAM" id="SSF48371">
    <property type="entry name" value="ARM repeat"/>
    <property type="match status" value="1"/>
</dbReference>
<dbReference type="PANTHER" id="PTHR12984:SF3">
    <property type="entry name" value="N-TERMINAL KINASE-LIKE PROTEIN"/>
    <property type="match status" value="1"/>
</dbReference>
<feature type="domain" description="Protein kinase" evidence="2">
    <location>
        <begin position="21"/>
        <end position="311"/>
    </location>
</feature>
<dbReference type="EMBL" id="JBBXJM010000003">
    <property type="protein sequence ID" value="KAL1409935.1"/>
    <property type="molecule type" value="Genomic_DNA"/>
</dbReference>
<feature type="region of interest" description="Disordered" evidence="1">
    <location>
        <begin position="754"/>
        <end position="866"/>
    </location>
</feature>
<reference evidence="3 4" key="1">
    <citation type="submission" date="2023-08" db="EMBL/GenBank/DDBJ databases">
        <title>Annotated Genome Sequence of Vanrija albida AlHP1.</title>
        <authorList>
            <person name="Herzog R."/>
        </authorList>
    </citation>
    <scope>NUCLEOTIDE SEQUENCE [LARGE SCALE GENOMIC DNA]</scope>
    <source>
        <strain evidence="3 4">AlHP1</strain>
    </source>
</reference>
<dbReference type="PANTHER" id="PTHR12984">
    <property type="entry name" value="SCY1-RELATED S/T PROTEIN KINASE-LIKE"/>
    <property type="match status" value="1"/>
</dbReference>
<dbReference type="RefSeq" id="XP_069209879.1">
    <property type="nucleotide sequence ID" value="XM_069352461.1"/>
</dbReference>
<dbReference type="SUPFAM" id="SSF56112">
    <property type="entry name" value="Protein kinase-like (PK-like)"/>
    <property type="match status" value="1"/>
</dbReference>
<evidence type="ECO:0000313" key="4">
    <source>
        <dbReference type="Proteomes" id="UP001565368"/>
    </source>
</evidence>